<feature type="region of interest" description="Disordered" evidence="1">
    <location>
        <begin position="96"/>
        <end position="129"/>
    </location>
</feature>
<name>A0ABW3G613_9NOCA</name>
<keyword evidence="4" id="KW-1185">Reference proteome</keyword>
<dbReference type="Pfam" id="PF17240">
    <property type="entry name" value="DUF5313"/>
    <property type="match status" value="1"/>
</dbReference>
<dbReference type="Proteomes" id="UP001597068">
    <property type="component" value="Unassembled WGS sequence"/>
</dbReference>
<evidence type="ECO:0000313" key="4">
    <source>
        <dbReference type="Proteomes" id="UP001597068"/>
    </source>
</evidence>
<feature type="transmembrane region" description="Helical" evidence="2">
    <location>
        <begin position="66"/>
        <end position="86"/>
    </location>
</feature>
<sequence length="129" mass="15099">MSARRRPNPVQWVGYAFGRRLPDSMQDWVREDLTGRNSYVRHLVRGMVPFVPIFVVFMLFPGPWWLRAQMVALGLVLGLIYSAAYMKQNRAHRLDKHGLDPDLKPARQQAQDDRARTEYERLYRSGPQS</sequence>
<evidence type="ECO:0000313" key="3">
    <source>
        <dbReference type="EMBL" id="MFD0925618.1"/>
    </source>
</evidence>
<comment type="caution">
    <text evidence="3">The sequence shown here is derived from an EMBL/GenBank/DDBJ whole genome shotgun (WGS) entry which is preliminary data.</text>
</comment>
<dbReference type="EMBL" id="JBHTIL010000001">
    <property type="protein sequence ID" value="MFD0925618.1"/>
    <property type="molecule type" value="Genomic_DNA"/>
</dbReference>
<keyword evidence="2" id="KW-0812">Transmembrane</keyword>
<feature type="transmembrane region" description="Helical" evidence="2">
    <location>
        <begin position="43"/>
        <end position="60"/>
    </location>
</feature>
<feature type="compositionally biased region" description="Basic and acidic residues" evidence="1">
    <location>
        <begin position="96"/>
        <end position="123"/>
    </location>
</feature>
<keyword evidence="2" id="KW-0472">Membrane</keyword>
<reference evidence="4" key="1">
    <citation type="journal article" date="2019" name="Int. J. Syst. Evol. Microbiol.">
        <title>The Global Catalogue of Microorganisms (GCM) 10K type strain sequencing project: providing services to taxonomists for standard genome sequencing and annotation.</title>
        <authorList>
            <consortium name="The Broad Institute Genomics Platform"/>
            <consortium name="The Broad Institute Genome Sequencing Center for Infectious Disease"/>
            <person name="Wu L."/>
            <person name="Ma J."/>
        </authorList>
    </citation>
    <scope>NUCLEOTIDE SEQUENCE [LARGE SCALE GENOMIC DNA]</scope>
    <source>
        <strain evidence="4">CCUG 50873</strain>
    </source>
</reference>
<protein>
    <submittedName>
        <fullName evidence="3">DUF5313 family protein</fullName>
    </submittedName>
</protein>
<evidence type="ECO:0000256" key="2">
    <source>
        <dbReference type="SAM" id="Phobius"/>
    </source>
</evidence>
<keyword evidence="2" id="KW-1133">Transmembrane helix</keyword>
<dbReference type="RefSeq" id="WP_253646446.1">
    <property type="nucleotide sequence ID" value="NZ_BAAAMO010000002.1"/>
</dbReference>
<dbReference type="InterPro" id="IPR035197">
    <property type="entry name" value="DUF5313"/>
</dbReference>
<accession>A0ABW3G613</accession>
<proteinExistence type="predicted"/>
<evidence type="ECO:0000256" key="1">
    <source>
        <dbReference type="SAM" id="MobiDB-lite"/>
    </source>
</evidence>
<gene>
    <name evidence="3" type="ORF">ACFQ04_07685</name>
</gene>
<organism evidence="3 4">
    <name type="scientific">Williamsia deligens</name>
    <dbReference type="NCBI Taxonomy" id="321325"/>
    <lineage>
        <taxon>Bacteria</taxon>
        <taxon>Bacillati</taxon>
        <taxon>Actinomycetota</taxon>
        <taxon>Actinomycetes</taxon>
        <taxon>Mycobacteriales</taxon>
        <taxon>Nocardiaceae</taxon>
        <taxon>Williamsia</taxon>
    </lineage>
</organism>